<protein>
    <recommendedName>
        <fullName evidence="3">Glycosyltransferase family 23 protein</fullName>
    </recommendedName>
</protein>
<accession>A0A2A9NNH1</accession>
<dbReference type="OrthoDB" id="2559662at2759"/>
<dbReference type="STRING" id="703135.A0A2A9NNH1"/>
<name>A0A2A9NNH1_9AGAR</name>
<sequence>MFPVYRRPPRLPLFLAVVFSLLLAVAYLYISSRPPYALYTSLFDAEVKSSRQVIKSSANNKYVMFRQLQGAGFNNQAQEILLFHHLALLTSRIYVYQPLVWRPRGENSLVPLTAFLLGPTKNSITSVLFNEACYGHPIKHVKLRTEHMVRWDHAKQTLSDDAKCIQVDDWIFDWSFLASPGLHHIWPSFQSYLANHFEWSEPILAIVERSQTALNLRSKGFNKDGDAYMALHLRRGDFEEHCKYLAEDHMGFTTWGTLPILRSSIFPPTIDVSNATSVTEHCYPSLRRILAAVSNQAKMRPHLRTLHVLHDGAWDHPLVYLHFYKLVEALTSPVWAQRQGWPDGQPMKRVTHSAMVPISRGEGDWKVAVDVELARRAEAFIGNGYSSLSTQVVALRLGADQGALDDNMFY</sequence>
<evidence type="ECO:0000313" key="1">
    <source>
        <dbReference type="EMBL" id="PFH52089.1"/>
    </source>
</evidence>
<dbReference type="AlphaFoldDB" id="A0A2A9NNH1"/>
<dbReference type="Proteomes" id="UP000242287">
    <property type="component" value="Unassembled WGS sequence"/>
</dbReference>
<evidence type="ECO:0008006" key="3">
    <source>
        <dbReference type="Google" id="ProtNLM"/>
    </source>
</evidence>
<proteinExistence type="predicted"/>
<dbReference type="EMBL" id="KZ301982">
    <property type="protein sequence ID" value="PFH52089.1"/>
    <property type="molecule type" value="Genomic_DNA"/>
</dbReference>
<reference evidence="1 2" key="1">
    <citation type="submission" date="2014-02" db="EMBL/GenBank/DDBJ databases">
        <title>Transposable element dynamics among asymbiotic and ectomycorrhizal Amanita fungi.</title>
        <authorList>
            <consortium name="DOE Joint Genome Institute"/>
            <person name="Hess J."/>
            <person name="Skrede I."/>
            <person name="Wolfe B."/>
            <person name="LaButti K."/>
            <person name="Ohm R.A."/>
            <person name="Grigoriev I.V."/>
            <person name="Pringle A."/>
        </authorList>
    </citation>
    <scope>NUCLEOTIDE SEQUENCE [LARGE SCALE GENOMIC DNA]</scope>
    <source>
        <strain evidence="1 2">SKay4041</strain>
    </source>
</reference>
<evidence type="ECO:0000313" key="2">
    <source>
        <dbReference type="Proteomes" id="UP000242287"/>
    </source>
</evidence>
<dbReference type="CDD" id="cd11296">
    <property type="entry name" value="O-FucT_like"/>
    <property type="match status" value="1"/>
</dbReference>
<gene>
    <name evidence="1" type="ORF">AMATHDRAFT_141135</name>
</gene>
<keyword evidence="2" id="KW-1185">Reference proteome</keyword>
<organism evidence="1 2">
    <name type="scientific">Amanita thiersii Skay4041</name>
    <dbReference type="NCBI Taxonomy" id="703135"/>
    <lineage>
        <taxon>Eukaryota</taxon>
        <taxon>Fungi</taxon>
        <taxon>Dikarya</taxon>
        <taxon>Basidiomycota</taxon>
        <taxon>Agaricomycotina</taxon>
        <taxon>Agaricomycetes</taxon>
        <taxon>Agaricomycetidae</taxon>
        <taxon>Agaricales</taxon>
        <taxon>Pluteineae</taxon>
        <taxon>Amanitaceae</taxon>
        <taxon>Amanita</taxon>
    </lineage>
</organism>
<dbReference type="Gene3D" id="3.40.50.11350">
    <property type="match status" value="1"/>
</dbReference>